<evidence type="ECO:0000313" key="7">
    <source>
        <dbReference type="EMBL" id="ELZ00921.1"/>
    </source>
</evidence>
<dbReference type="SUPFAM" id="SSF49503">
    <property type="entry name" value="Cupredoxins"/>
    <property type="match status" value="1"/>
</dbReference>
<evidence type="ECO:0000313" key="8">
    <source>
        <dbReference type="Proteomes" id="UP000011693"/>
    </source>
</evidence>
<dbReference type="GO" id="GO:0004129">
    <property type="term" value="F:cytochrome-c oxidase activity"/>
    <property type="evidence" value="ECO:0007669"/>
    <property type="project" value="InterPro"/>
</dbReference>
<sequence>MNIHTYEKLWLVAAMVLIVGFIATITYGSVALGITMVGDQQETVEPTELNDERFSDPRVAQVGENEYEAYVTAQMFSFQPDPIEVPEDSEVTFYVTSRDVIHSFSLVGTNVNTMVIPGEVAEMTVEFDEPEEYGVVCNEYCGPNHHNMEGMVHVVPEEEFDLTELDAEAPDEVETGDDIDVTATVENRLLDPLETTVALEIGNETFSEDVTIDGGETYETTFAIDSTQLGEGDHDWAVTVGDHTDSSTVTVVDELEDDADGETNENTDEDADGDENGTEDETGTDATENDASGGDDE</sequence>
<accession>M0AQB9</accession>
<dbReference type="Proteomes" id="UP000011693">
    <property type="component" value="Unassembled WGS sequence"/>
</dbReference>
<proteinExistence type="predicted"/>
<keyword evidence="5" id="KW-0812">Transmembrane</keyword>
<feature type="transmembrane region" description="Helical" evidence="5">
    <location>
        <begin position="9"/>
        <end position="34"/>
    </location>
</feature>
<dbReference type="InterPro" id="IPR051403">
    <property type="entry name" value="NosZ/Cyto_c_oxidase_sub2"/>
</dbReference>
<reference evidence="7 8" key="1">
    <citation type="journal article" date="2014" name="PLoS Genet.">
        <title>Phylogenetically driven sequencing of extremely halophilic archaea reveals strategies for static and dynamic osmo-response.</title>
        <authorList>
            <person name="Becker E.A."/>
            <person name="Seitzer P.M."/>
            <person name="Tritt A."/>
            <person name="Larsen D."/>
            <person name="Krusor M."/>
            <person name="Yao A.I."/>
            <person name="Wu D."/>
            <person name="Madern D."/>
            <person name="Eisen J.A."/>
            <person name="Darling A.E."/>
            <person name="Facciotti M.T."/>
        </authorList>
    </citation>
    <scope>NUCLEOTIDE SEQUENCE [LARGE SCALE GENOMIC DNA]</scope>
    <source>
        <strain evidence="7 8">JCM 10990</strain>
    </source>
</reference>
<keyword evidence="3" id="KW-0186">Copper</keyword>
<keyword evidence="5" id="KW-0472">Membrane</keyword>
<dbReference type="PATRIC" id="fig|1227492.4.peg.1698"/>
<gene>
    <name evidence="7" type="ORF">C482_08673</name>
</gene>
<dbReference type="PANTHER" id="PTHR42838">
    <property type="entry name" value="CYTOCHROME C OXIDASE SUBUNIT II"/>
    <property type="match status" value="1"/>
</dbReference>
<dbReference type="GO" id="GO:0016020">
    <property type="term" value="C:membrane"/>
    <property type="evidence" value="ECO:0007669"/>
    <property type="project" value="InterPro"/>
</dbReference>
<keyword evidence="5" id="KW-1133">Transmembrane helix</keyword>
<dbReference type="PANTHER" id="PTHR42838:SF2">
    <property type="entry name" value="NITROUS-OXIDE REDUCTASE"/>
    <property type="match status" value="1"/>
</dbReference>
<organism evidence="7 8">
    <name type="scientific">Natrialba chahannaoensis JCM 10990</name>
    <dbReference type="NCBI Taxonomy" id="1227492"/>
    <lineage>
        <taxon>Archaea</taxon>
        <taxon>Methanobacteriati</taxon>
        <taxon>Methanobacteriota</taxon>
        <taxon>Stenosarchaea group</taxon>
        <taxon>Halobacteria</taxon>
        <taxon>Halobacteriales</taxon>
        <taxon>Natrialbaceae</taxon>
        <taxon>Natrialba</taxon>
    </lineage>
</organism>
<dbReference type="AlphaFoldDB" id="M0AQB9"/>
<dbReference type="PROSITE" id="PS00078">
    <property type="entry name" value="COX2"/>
    <property type="match status" value="1"/>
</dbReference>
<dbReference type="OrthoDB" id="27522at2157"/>
<dbReference type="STRING" id="1227492.C482_08673"/>
<feature type="domain" description="Cytochrome oxidase subunit II copper A binding" evidence="6">
    <location>
        <begin position="64"/>
        <end position="166"/>
    </location>
</feature>
<keyword evidence="8" id="KW-1185">Reference proteome</keyword>
<dbReference type="Gene3D" id="2.60.40.420">
    <property type="entry name" value="Cupredoxins - blue copper proteins"/>
    <property type="match status" value="1"/>
</dbReference>
<evidence type="ECO:0000256" key="4">
    <source>
        <dbReference type="SAM" id="MobiDB-lite"/>
    </source>
</evidence>
<dbReference type="InterPro" id="IPR034214">
    <property type="entry name" value="Ba3_CcO_II_C"/>
</dbReference>
<keyword evidence="2" id="KW-0479">Metal-binding</keyword>
<feature type="compositionally biased region" description="Acidic residues" evidence="4">
    <location>
        <begin position="253"/>
        <end position="283"/>
    </location>
</feature>
<dbReference type="Pfam" id="PF00116">
    <property type="entry name" value="COX2"/>
    <property type="match status" value="1"/>
</dbReference>
<dbReference type="PROSITE" id="PS50857">
    <property type="entry name" value="COX2_CUA"/>
    <property type="match status" value="1"/>
</dbReference>
<dbReference type="RefSeq" id="WP_006167123.1">
    <property type="nucleotide sequence ID" value="NZ_AOIN01000047.1"/>
</dbReference>
<evidence type="ECO:0000256" key="5">
    <source>
        <dbReference type="SAM" id="Phobius"/>
    </source>
</evidence>
<feature type="region of interest" description="Disordered" evidence="4">
    <location>
        <begin position="240"/>
        <end position="297"/>
    </location>
</feature>
<name>M0AQB9_9EURY</name>
<dbReference type="EMBL" id="AOIN01000047">
    <property type="protein sequence ID" value="ELZ00921.1"/>
    <property type="molecule type" value="Genomic_DNA"/>
</dbReference>
<dbReference type="InterPro" id="IPR001505">
    <property type="entry name" value="Copper_CuA"/>
</dbReference>
<evidence type="ECO:0000259" key="6">
    <source>
        <dbReference type="PROSITE" id="PS50857"/>
    </source>
</evidence>
<dbReference type="InterPro" id="IPR008972">
    <property type="entry name" value="Cupredoxin"/>
</dbReference>
<evidence type="ECO:0000256" key="2">
    <source>
        <dbReference type="ARBA" id="ARBA00022723"/>
    </source>
</evidence>
<comment type="caution">
    <text evidence="7">The sequence shown here is derived from an EMBL/GenBank/DDBJ whole genome shotgun (WGS) entry which is preliminary data.</text>
</comment>
<evidence type="ECO:0000256" key="1">
    <source>
        <dbReference type="ARBA" id="ARBA00004196"/>
    </source>
</evidence>
<dbReference type="CDD" id="cd13913">
    <property type="entry name" value="ba3_CcO_II_C"/>
    <property type="match status" value="1"/>
</dbReference>
<comment type="subcellular location">
    <subcellularLocation>
        <location evidence="1">Cell envelope</location>
    </subcellularLocation>
</comment>
<dbReference type="InterPro" id="IPR002429">
    <property type="entry name" value="CcO_II-like_C"/>
</dbReference>
<evidence type="ECO:0000256" key="3">
    <source>
        <dbReference type="ARBA" id="ARBA00023008"/>
    </source>
</evidence>
<dbReference type="GO" id="GO:0005507">
    <property type="term" value="F:copper ion binding"/>
    <property type="evidence" value="ECO:0007669"/>
    <property type="project" value="InterPro"/>
</dbReference>
<protein>
    <submittedName>
        <fullName evidence="7">Cytochrome c oxidase subunit II</fullName>
    </submittedName>
</protein>